<dbReference type="HOGENOM" id="CLU_108859_0_0_4"/>
<accession>H3KH22</accession>
<organism evidence="3 4">
    <name type="scientific">Sutterella parvirubra YIT 11816</name>
    <dbReference type="NCBI Taxonomy" id="762967"/>
    <lineage>
        <taxon>Bacteria</taxon>
        <taxon>Pseudomonadati</taxon>
        <taxon>Pseudomonadota</taxon>
        <taxon>Betaproteobacteria</taxon>
        <taxon>Burkholderiales</taxon>
        <taxon>Sutterellaceae</taxon>
        <taxon>Sutterella</taxon>
    </lineage>
</organism>
<sequence length="176" mass="19543">MIGKTKELRLRFREGREAEKTVCRPLFLMADESETMLARYLDRARLFVAESEGVRIVASALVTDEGGGVAELKNLAVAPDLRGRGVGRRMIEAVREACAGRFRTLRVGTGAGTPTVRFYEKCGFREVGRIPEFFTENYPEPIWEEGVLLCDMAVLEMPVDPAESNEADESVESAPL</sequence>
<keyword evidence="1 3" id="KW-0808">Transferase</keyword>
<dbReference type="EMBL" id="AFBQ01000308">
    <property type="protein sequence ID" value="EHY30588.1"/>
    <property type="molecule type" value="Genomic_DNA"/>
</dbReference>
<dbReference type="GO" id="GO:0008080">
    <property type="term" value="F:N-acetyltransferase activity"/>
    <property type="evidence" value="ECO:0007669"/>
    <property type="project" value="InterPro"/>
</dbReference>
<reference evidence="3 4" key="1">
    <citation type="submission" date="2011-11" db="EMBL/GenBank/DDBJ databases">
        <authorList>
            <person name="Weinstock G."/>
            <person name="Sodergren E."/>
            <person name="Clifton S."/>
            <person name="Fulton L."/>
            <person name="Fulton B."/>
            <person name="Courtney L."/>
            <person name="Fronick C."/>
            <person name="Harrison M."/>
            <person name="Strong C."/>
            <person name="Farmer C."/>
            <person name="Delahaunty K."/>
            <person name="Markovic C."/>
            <person name="Hall O."/>
            <person name="Minx P."/>
            <person name="Tomlinson C."/>
            <person name="Mitreva M."/>
            <person name="Hou S."/>
            <person name="Chen J."/>
            <person name="Wollam A."/>
            <person name="Pepin K.H."/>
            <person name="Johnson M."/>
            <person name="Bhonagiri V."/>
            <person name="Zhang X."/>
            <person name="Suruliraj S."/>
            <person name="Warren W."/>
            <person name="Chinwalla A."/>
            <person name="Mardis E.R."/>
            <person name="Wilson R.K."/>
        </authorList>
    </citation>
    <scope>NUCLEOTIDE SEQUENCE [LARGE SCALE GENOMIC DNA]</scope>
    <source>
        <strain evidence="3 4">YIT 11816</strain>
    </source>
</reference>
<dbReference type="CDD" id="cd04301">
    <property type="entry name" value="NAT_SF"/>
    <property type="match status" value="1"/>
</dbReference>
<dbReference type="InterPro" id="IPR000182">
    <property type="entry name" value="GNAT_dom"/>
</dbReference>
<evidence type="ECO:0000259" key="2">
    <source>
        <dbReference type="PROSITE" id="PS51186"/>
    </source>
</evidence>
<dbReference type="InterPro" id="IPR016181">
    <property type="entry name" value="Acyl_CoA_acyltransferase"/>
</dbReference>
<protein>
    <submittedName>
        <fullName evidence="3">Acetyltransferase, GNAT family</fullName>
    </submittedName>
</protein>
<dbReference type="SUPFAM" id="SSF55729">
    <property type="entry name" value="Acyl-CoA N-acyltransferases (Nat)"/>
    <property type="match status" value="1"/>
</dbReference>
<dbReference type="PROSITE" id="PS51186">
    <property type="entry name" value="GNAT"/>
    <property type="match status" value="1"/>
</dbReference>
<dbReference type="Pfam" id="PF13508">
    <property type="entry name" value="Acetyltransf_7"/>
    <property type="match status" value="1"/>
</dbReference>
<dbReference type="PATRIC" id="fig|762967.3.peg.1622"/>
<proteinExistence type="predicted"/>
<dbReference type="Gene3D" id="3.40.630.30">
    <property type="match status" value="1"/>
</dbReference>
<dbReference type="PANTHER" id="PTHR13947:SF37">
    <property type="entry name" value="LD18367P"/>
    <property type="match status" value="1"/>
</dbReference>
<evidence type="ECO:0000313" key="4">
    <source>
        <dbReference type="Proteomes" id="UP000004956"/>
    </source>
</evidence>
<feature type="domain" description="N-acetyltransferase" evidence="2">
    <location>
        <begin position="10"/>
        <end position="145"/>
    </location>
</feature>
<dbReference type="PANTHER" id="PTHR13947">
    <property type="entry name" value="GNAT FAMILY N-ACETYLTRANSFERASE"/>
    <property type="match status" value="1"/>
</dbReference>
<comment type="caution">
    <text evidence="3">The sequence shown here is derived from an EMBL/GenBank/DDBJ whole genome shotgun (WGS) entry which is preliminary data.</text>
</comment>
<dbReference type="OrthoDB" id="9813917at2"/>
<dbReference type="RefSeq" id="WP_008543284.1">
    <property type="nucleotide sequence ID" value="NZ_JH605005.1"/>
</dbReference>
<name>H3KH22_9BURK</name>
<gene>
    <name evidence="3" type="ORF">HMPREF9440_02061</name>
</gene>
<dbReference type="Proteomes" id="UP000004956">
    <property type="component" value="Unassembled WGS sequence"/>
</dbReference>
<dbReference type="AlphaFoldDB" id="H3KH22"/>
<keyword evidence="4" id="KW-1185">Reference proteome</keyword>
<evidence type="ECO:0000256" key="1">
    <source>
        <dbReference type="ARBA" id="ARBA00022679"/>
    </source>
</evidence>
<dbReference type="STRING" id="762967.HMPREF9440_02061"/>
<dbReference type="InterPro" id="IPR050769">
    <property type="entry name" value="NAT_camello-type"/>
</dbReference>
<evidence type="ECO:0000313" key="3">
    <source>
        <dbReference type="EMBL" id="EHY30588.1"/>
    </source>
</evidence>